<dbReference type="InterPro" id="IPR039660">
    <property type="entry name" value="Ribosomal_eL14"/>
</dbReference>
<keyword evidence="5" id="KW-0689">Ribosomal protein</keyword>
<comment type="function">
    <text evidence="1">Component of the ribosome, a large ribonucleoprotein complex responsible for the synthesis of proteins in the cell. The small ribosomal subunit (SSU) binds messenger RNAs (mRNAs) and translates the encoded message by selecting cognate aminoacyl-transfer RNA (tRNA) molecules. The large subunit (LSU) contains the ribosomal catalytic site termed the peptidyl transferase center (PTC), which catalyzes the formation of peptide bonds, thereby polymerizing the amino acids delivered by tRNAs into a polypeptide chain. The nascent polypeptides leave the ribosome through a tunnel in the LSU and interact with protein factors that function in enzymatic processing, targeting, and the membrane insertion of nascent chains at the exit of the ribosomal tunnel.</text>
</comment>
<evidence type="ECO:0000313" key="9">
    <source>
        <dbReference type="EMBL" id="KAF2447185.1"/>
    </source>
</evidence>
<keyword evidence="4" id="KW-0963">Cytoplasm</keyword>
<evidence type="ECO:0000256" key="1">
    <source>
        <dbReference type="ARBA" id="ARBA00004021"/>
    </source>
</evidence>
<comment type="subcellular location">
    <subcellularLocation>
        <location evidence="2">Cytoplasm</location>
    </subcellularLocation>
</comment>
<dbReference type="SUPFAM" id="SSF50104">
    <property type="entry name" value="Translation proteins SH3-like domain"/>
    <property type="match status" value="1"/>
</dbReference>
<evidence type="ECO:0000256" key="7">
    <source>
        <dbReference type="SAM" id="MobiDB-lite"/>
    </source>
</evidence>
<dbReference type="OrthoDB" id="1875589at2759"/>
<name>A0A9P4UEJ7_9PLEO</name>
<dbReference type="PANTHER" id="PTHR11127">
    <property type="entry name" value="60S RIBOSOMAL PROTEIN L14"/>
    <property type="match status" value="1"/>
</dbReference>
<dbReference type="GO" id="GO:0042273">
    <property type="term" value="P:ribosomal large subunit biogenesis"/>
    <property type="evidence" value="ECO:0007669"/>
    <property type="project" value="TreeGrafter"/>
</dbReference>
<feature type="domain" description="Large ribosomal subunit protein eL14" evidence="8">
    <location>
        <begin position="504"/>
        <end position="579"/>
    </location>
</feature>
<comment type="similarity">
    <text evidence="3">Belongs to the eukaryotic ribosomal protein eL14 family.</text>
</comment>
<dbReference type="FunFam" id="2.30.30.30:FF:000030">
    <property type="entry name" value="60S ribosomal protein L14"/>
    <property type="match status" value="1"/>
</dbReference>
<evidence type="ECO:0000256" key="5">
    <source>
        <dbReference type="ARBA" id="ARBA00022980"/>
    </source>
</evidence>
<proteinExistence type="inferred from homology"/>
<dbReference type="EMBL" id="MU001497">
    <property type="protein sequence ID" value="KAF2447185.1"/>
    <property type="molecule type" value="Genomic_DNA"/>
</dbReference>
<dbReference type="InterPro" id="IPR008991">
    <property type="entry name" value="Translation_prot_SH3-like_sf"/>
</dbReference>
<keyword evidence="10" id="KW-1185">Reference proteome</keyword>
<dbReference type="GO" id="GO:0003735">
    <property type="term" value="F:structural constituent of ribosome"/>
    <property type="evidence" value="ECO:0007669"/>
    <property type="project" value="InterPro"/>
</dbReference>
<evidence type="ECO:0000259" key="8">
    <source>
        <dbReference type="Pfam" id="PF01929"/>
    </source>
</evidence>
<evidence type="ECO:0000256" key="4">
    <source>
        <dbReference type="ARBA" id="ARBA00022490"/>
    </source>
</evidence>
<organism evidence="9 10">
    <name type="scientific">Karstenula rhodostoma CBS 690.94</name>
    <dbReference type="NCBI Taxonomy" id="1392251"/>
    <lineage>
        <taxon>Eukaryota</taxon>
        <taxon>Fungi</taxon>
        <taxon>Dikarya</taxon>
        <taxon>Ascomycota</taxon>
        <taxon>Pezizomycotina</taxon>
        <taxon>Dothideomycetes</taxon>
        <taxon>Pleosporomycetidae</taxon>
        <taxon>Pleosporales</taxon>
        <taxon>Massarineae</taxon>
        <taxon>Didymosphaeriaceae</taxon>
        <taxon>Karstenula</taxon>
    </lineage>
</organism>
<dbReference type="InterPro" id="IPR002784">
    <property type="entry name" value="Ribosomal_eL14_dom"/>
</dbReference>
<keyword evidence="6" id="KW-0687">Ribonucleoprotein</keyword>
<dbReference type="Gene3D" id="6.10.250.2270">
    <property type="match status" value="1"/>
</dbReference>
<comment type="caution">
    <text evidence="9">The sequence shown here is derived from an EMBL/GenBank/DDBJ whole genome shotgun (WGS) entry which is preliminary data.</text>
</comment>
<evidence type="ECO:0000256" key="6">
    <source>
        <dbReference type="ARBA" id="ARBA00023274"/>
    </source>
</evidence>
<accession>A0A9P4UEJ7</accession>
<dbReference type="CDD" id="cd23702">
    <property type="entry name" value="eL14"/>
    <property type="match status" value="1"/>
</dbReference>
<evidence type="ECO:0000256" key="2">
    <source>
        <dbReference type="ARBA" id="ARBA00004496"/>
    </source>
</evidence>
<dbReference type="Proteomes" id="UP000799764">
    <property type="component" value="Unassembled WGS sequence"/>
</dbReference>
<sequence>MDLTPVRIRGKRKRPGATKSNLQKALEASASQSKRPRISQHPAKLKKIAETAMPTLQGLPQELLEMVFLYSMNISLPRASPILGRKLSSNAVIMEFVLRSFYHTVDHKSNYRDREVTSDPAIQSQILACRFFTWDFFRAYVAKAHSSYIQQRGDIWKDASAQPLGVEAFDGLWPFRFMKITYLGFAEGFHIPEKVLHGTWTTNKASLLYVLVSLSGEVDWEGSMSGEIAKAGLIQAISENKERAVAALAVVLGVAQMISTSVIRQAVVECRCNLNIVRQLLFNAQILHHDLPKETLDFYDPALWRWADAHEGKGVVLKDLLRKADKFSLEFYLEGEEGAQAKIVPFPYGGAKFDPRIPLNDVGREMLVRLYRSYGRKMTPLLYPTCDPAFHWHRQEIAGMKASVEKRSEYSYCDTYEAPCARCSATGSSSAQIMGSAANDHFPTAHTVEMGDADITTSQWRLVEVGRVVVFSGGQYDGRLATVVEIIDHKRVLVDGPSKDAPVPRHAIALAKVSLTPIVIPKLPRGTGRGFVAQQWEKEGVDQKWAESSWSKKRAQFQKRRQLTDFERFKVMKLRKQARFEVRKSLAKVRSAA</sequence>
<dbReference type="Gene3D" id="2.30.30.30">
    <property type="match status" value="1"/>
</dbReference>
<dbReference type="AlphaFoldDB" id="A0A9P4UEJ7"/>
<feature type="region of interest" description="Disordered" evidence="7">
    <location>
        <begin position="1"/>
        <end position="40"/>
    </location>
</feature>
<evidence type="ECO:0000256" key="3">
    <source>
        <dbReference type="ARBA" id="ARBA00006592"/>
    </source>
</evidence>
<dbReference type="GO" id="GO:0006412">
    <property type="term" value="P:translation"/>
    <property type="evidence" value="ECO:0007669"/>
    <property type="project" value="InterPro"/>
</dbReference>
<gene>
    <name evidence="9" type="ORF">P171DRAFT_471544</name>
</gene>
<dbReference type="PANTHER" id="PTHR11127:SF2">
    <property type="entry name" value="LARGE RIBOSOMAL SUBUNIT PROTEIN EL14"/>
    <property type="match status" value="1"/>
</dbReference>
<dbReference type="GO" id="GO:0022625">
    <property type="term" value="C:cytosolic large ribosomal subunit"/>
    <property type="evidence" value="ECO:0007669"/>
    <property type="project" value="TreeGrafter"/>
</dbReference>
<dbReference type="Pfam" id="PF01929">
    <property type="entry name" value="Ribosomal_L14e"/>
    <property type="match status" value="1"/>
</dbReference>
<evidence type="ECO:0000313" key="10">
    <source>
        <dbReference type="Proteomes" id="UP000799764"/>
    </source>
</evidence>
<reference evidence="9" key="1">
    <citation type="journal article" date="2020" name="Stud. Mycol.">
        <title>101 Dothideomycetes genomes: a test case for predicting lifestyles and emergence of pathogens.</title>
        <authorList>
            <person name="Haridas S."/>
            <person name="Albert R."/>
            <person name="Binder M."/>
            <person name="Bloem J."/>
            <person name="Labutti K."/>
            <person name="Salamov A."/>
            <person name="Andreopoulos B."/>
            <person name="Baker S."/>
            <person name="Barry K."/>
            <person name="Bills G."/>
            <person name="Bluhm B."/>
            <person name="Cannon C."/>
            <person name="Castanera R."/>
            <person name="Culley D."/>
            <person name="Daum C."/>
            <person name="Ezra D."/>
            <person name="Gonzalez J."/>
            <person name="Henrissat B."/>
            <person name="Kuo A."/>
            <person name="Liang C."/>
            <person name="Lipzen A."/>
            <person name="Lutzoni F."/>
            <person name="Magnuson J."/>
            <person name="Mondo S."/>
            <person name="Nolan M."/>
            <person name="Ohm R."/>
            <person name="Pangilinan J."/>
            <person name="Park H.-J."/>
            <person name="Ramirez L."/>
            <person name="Alfaro M."/>
            <person name="Sun H."/>
            <person name="Tritt A."/>
            <person name="Yoshinaga Y."/>
            <person name="Zwiers L.-H."/>
            <person name="Turgeon B."/>
            <person name="Goodwin S."/>
            <person name="Spatafora J."/>
            <person name="Crous P."/>
            <person name="Grigoriev I."/>
        </authorList>
    </citation>
    <scope>NUCLEOTIDE SEQUENCE</scope>
    <source>
        <strain evidence="9">CBS 690.94</strain>
    </source>
</reference>
<protein>
    <recommendedName>
        <fullName evidence="8">Large ribosomal subunit protein eL14 domain-containing protein</fullName>
    </recommendedName>
</protein>
<dbReference type="InterPro" id="IPR014722">
    <property type="entry name" value="Rib_uL2_dom2"/>
</dbReference>
<dbReference type="GO" id="GO:0003723">
    <property type="term" value="F:RNA binding"/>
    <property type="evidence" value="ECO:0007669"/>
    <property type="project" value="InterPro"/>
</dbReference>
<feature type="compositionally biased region" description="Polar residues" evidence="7">
    <location>
        <begin position="18"/>
        <end position="33"/>
    </location>
</feature>